<dbReference type="InterPro" id="IPR033134">
    <property type="entry name" value="Asp/Glu_racemase_AS_2"/>
</dbReference>
<dbReference type="EMBL" id="CP147711">
    <property type="protein sequence ID" value="WXC79001.1"/>
    <property type="molecule type" value="Genomic_DNA"/>
</dbReference>
<protein>
    <recommendedName>
        <fullName evidence="3">Aspartate racemase</fullName>
    </recommendedName>
</protein>
<gene>
    <name evidence="1" type="ORF">WDK88_37995</name>
</gene>
<sequence>MRRIGAGSTMLFSMKFAAVVISDQQDFIEIIARGRARGADAVILGCTEIGLLIGPEHTQLSLFDSAKLHAKAAADFADGKPPAGAVFS</sequence>
<proteinExistence type="predicted"/>
<dbReference type="InterPro" id="IPR001920">
    <property type="entry name" value="Asp/Glu_race"/>
</dbReference>
<evidence type="ECO:0000313" key="1">
    <source>
        <dbReference type="EMBL" id="WXC79001.1"/>
    </source>
</evidence>
<evidence type="ECO:0008006" key="3">
    <source>
        <dbReference type="Google" id="ProtNLM"/>
    </source>
</evidence>
<reference evidence="1" key="2">
    <citation type="submission" date="2024-03" db="EMBL/GenBank/DDBJ databases">
        <authorList>
            <person name="Bromfield E.S.P."/>
            <person name="Cloutier S."/>
        </authorList>
    </citation>
    <scope>NUCLEOTIDE SEQUENCE</scope>
    <source>
        <strain evidence="1">5S5</strain>
    </source>
</reference>
<name>A0ABZ2NWT8_9BRAD</name>
<dbReference type="SUPFAM" id="SSF53681">
    <property type="entry name" value="Aspartate/glutamate racemase"/>
    <property type="match status" value="1"/>
</dbReference>
<dbReference type="Gene3D" id="3.40.50.1860">
    <property type="match status" value="1"/>
</dbReference>
<keyword evidence="2" id="KW-1185">Reference proteome</keyword>
<accession>A0ABZ2NWT8</accession>
<evidence type="ECO:0000313" key="2">
    <source>
        <dbReference type="Proteomes" id="UP001432046"/>
    </source>
</evidence>
<dbReference type="Proteomes" id="UP001432046">
    <property type="component" value="Chromosome"/>
</dbReference>
<dbReference type="PROSITE" id="PS00924">
    <property type="entry name" value="ASP_GLU_RACEMASE_2"/>
    <property type="match status" value="1"/>
</dbReference>
<organism evidence="1 2">
    <name type="scientific">Bradyrhizobium septentrionale</name>
    <dbReference type="NCBI Taxonomy" id="1404411"/>
    <lineage>
        <taxon>Bacteria</taxon>
        <taxon>Pseudomonadati</taxon>
        <taxon>Pseudomonadota</taxon>
        <taxon>Alphaproteobacteria</taxon>
        <taxon>Hyphomicrobiales</taxon>
        <taxon>Nitrobacteraceae</taxon>
        <taxon>Bradyrhizobium</taxon>
    </lineage>
</organism>
<reference evidence="1" key="1">
    <citation type="journal article" date="2021" name="Int. J. Syst. Evol. Microbiol.">
        <title>Bradyrhizobium septentrionale sp. nov. (sv. septentrionale) and Bradyrhizobium quebecense sp. nov. (sv. septentrionale) associated with legumes native to Canada possess rearranged symbiosis genes and numerous insertion sequences.</title>
        <authorList>
            <person name="Bromfield E.S.P."/>
            <person name="Cloutier S."/>
        </authorList>
    </citation>
    <scope>NUCLEOTIDE SEQUENCE</scope>
    <source>
        <strain evidence="1">5S5</strain>
    </source>
</reference>